<keyword evidence="2" id="KW-1185">Reference proteome</keyword>
<comment type="caution">
    <text evidence="1">The sequence shown here is derived from an EMBL/GenBank/DDBJ whole genome shotgun (WGS) entry which is preliminary data.</text>
</comment>
<name>A0AAV7VXL2_PLEWA</name>
<evidence type="ECO:0000313" key="1">
    <source>
        <dbReference type="EMBL" id="KAJ1205076.1"/>
    </source>
</evidence>
<sequence>MVPKCHIQCYQGGTNDAADRPEARQPPNIYLPNFMSRANVSRPEPISEPRVAGAVRAANQKILRLLPPPGHPSLAGLYDFSRGWALLPYVCSVSIRAASFLNQGVATQVRFPRAPYAHQYSRCLLDVGCLRPPLGSSALPCAGGARGRSSRVKVSDCAIRSQSQSGLSSASHVLVSTVLVPPSLWLPFLRLAHSSSMEPLMGAARHSIMRQG</sequence>
<protein>
    <submittedName>
        <fullName evidence="1">Uncharacterized protein</fullName>
    </submittedName>
</protein>
<gene>
    <name evidence="1" type="ORF">NDU88_000511</name>
</gene>
<dbReference type="EMBL" id="JANPWB010000002">
    <property type="protein sequence ID" value="KAJ1205076.1"/>
    <property type="molecule type" value="Genomic_DNA"/>
</dbReference>
<organism evidence="1 2">
    <name type="scientific">Pleurodeles waltl</name>
    <name type="common">Iberian ribbed newt</name>
    <dbReference type="NCBI Taxonomy" id="8319"/>
    <lineage>
        <taxon>Eukaryota</taxon>
        <taxon>Metazoa</taxon>
        <taxon>Chordata</taxon>
        <taxon>Craniata</taxon>
        <taxon>Vertebrata</taxon>
        <taxon>Euteleostomi</taxon>
        <taxon>Amphibia</taxon>
        <taxon>Batrachia</taxon>
        <taxon>Caudata</taxon>
        <taxon>Salamandroidea</taxon>
        <taxon>Salamandridae</taxon>
        <taxon>Pleurodelinae</taxon>
        <taxon>Pleurodeles</taxon>
    </lineage>
</organism>
<accession>A0AAV7VXL2</accession>
<proteinExistence type="predicted"/>
<evidence type="ECO:0000313" key="2">
    <source>
        <dbReference type="Proteomes" id="UP001066276"/>
    </source>
</evidence>
<dbReference type="AlphaFoldDB" id="A0AAV7VXL2"/>
<reference evidence="1" key="1">
    <citation type="journal article" date="2022" name="bioRxiv">
        <title>Sequencing and chromosome-scale assembly of the giantPleurodeles waltlgenome.</title>
        <authorList>
            <person name="Brown T."/>
            <person name="Elewa A."/>
            <person name="Iarovenko S."/>
            <person name="Subramanian E."/>
            <person name="Araus A.J."/>
            <person name="Petzold A."/>
            <person name="Susuki M."/>
            <person name="Suzuki K.-i.T."/>
            <person name="Hayashi T."/>
            <person name="Toyoda A."/>
            <person name="Oliveira C."/>
            <person name="Osipova E."/>
            <person name="Leigh N.D."/>
            <person name="Simon A."/>
            <person name="Yun M.H."/>
        </authorList>
    </citation>
    <scope>NUCLEOTIDE SEQUENCE</scope>
    <source>
        <strain evidence="1">20211129_DDA</strain>
        <tissue evidence="1">Liver</tissue>
    </source>
</reference>
<dbReference type="Proteomes" id="UP001066276">
    <property type="component" value="Chromosome 1_2"/>
</dbReference>